<feature type="compositionally biased region" description="Basic and acidic residues" evidence="3">
    <location>
        <begin position="30"/>
        <end position="43"/>
    </location>
</feature>
<feature type="compositionally biased region" description="Polar residues" evidence="3">
    <location>
        <begin position="355"/>
        <end position="364"/>
    </location>
</feature>
<feature type="compositionally biased region" description="Basic and acidic residues" evidence="3">
    <location>
        <begin position="365"/>
        <end position="382"/>
    </location>
</feature>
<feature type="domain" description="Small acidic protein-like" evidence="4">
    <location>
        <begin position="322"/>
        <end position="391"/>
    </location>
</feature>
<dbReference type="InterPro" id="IPR026714">
    <property type="entry name" value="SMAP"/>
</dbReference>
<dbReference type="InterPro" id="IPR028124">
    <property type="entry name" value="SMAP_dom"/>
</dbReference>
<feature type="compositionally biased region" description="Basic residues" evidence="3">
    <location>
        <begin position="383"/>
        <end position="392"/>
    </location>
</feature>
<comment type="similarity">
    <text evidence="1">Belongs to the SMAP family.</text>
</comment>
<evidence type="ECO:0000256" key="3">
    <source>
        <dbReference type="SAM" id="MobiDB-lite"/>
    </source>
</evidence>
<accession>A0A292Q1Q6</accession>
<evidence type="ECO:0000256" key="2">
    <source>
        <dbReference type="ARBA" id="ARBA00016161"/>
    </source>
</evidence>
<keyword evidence="6" id="KW-1185">Reference proteome</keyword>
<feature type="region of interest" description="Disordered" evidence="3">
    <location>
        <begin position="120"/>
        <end position="294"/>
    </location>
</feature>
<evidence type="ECO:0000259" key="4">
    <source>
        <dbReference type="Pfam" id="PF15477"/>
    </source>
</evidence>
<dbReference type="PANTHER" id="PTHR22175:SF0">
    <property type="entry name" value="SMALL ACIDIC PROTEIN"/>
    <property type="match status" value="1"/>
</dbReference>
<dbReference type="AlphaFoldDB" id="A0A292Q1Q6"/>
<feature type="compositionally biased region" description="Basic residues" evidence="3">
    <location>
        <begin position="168"/>
        <end position="188"/>
    </location>
</feature>
<feature type="compositionally biased region" description="Basic residues" evidence="3">
    <location>
        <begin position="221"/>
        <end position="236"/>
    </location>
</feature>
<dbReference type="Pfam" id="PF15477">
    <property type="entry name" value="SMAP"/>
    <property type="match status" value="1"/>
</dbReference>
<feature type="compositionally biased region" description="Gly residues" evidence="3">
    <location>
        <begin position="51"/>
        <end position="61"/>
    </location>
</feature>
<sequence>MSPEEESFAGVNPERLAMLQARENPVPRDFPSRGRSRDRDRGRSWGRGRRGGGGGGRGGYQANGRRFAFNRGVGSPAAANGGTKESTPAEEQLSGAEMRLAFKRNQERRSGAVVENCANGVDEKERKRKWGDEDTATVGSSSGASKKMKNDVTNGVAAITNGAPTMDKRRRHKRKKRDKKAERAKKRAVKLEEEPTPAGRALSASEQLDDDQNLSREARKAAKKAKKEKKEKRKAAKTGELVNGDAGSSEDISKSRKPKKDKKSKTDRSKEPSYSPTDPAPAKKSKRSKTVSFSQSHILTLSVDDAQEISAGVGGARAESKWTTAAADLPGDDQRKSKFLRLLGAGAGAGALPATNGSASSPSTKTREKELERQYDAGLKMKAEKKRRGLGA</sequence>
<evidence type="ECO:0000256" key="1">
    <source>
        <dbReference type="ARBA" id="ARBA00006502"/>
    </source>
</evidence>
<protein>
    <recommendedName>
        <fullName evidence="2">Small acidic protein</fullName>
    </recommendedName>
</protein>
<dbReference type="PANTHER" id="PTHR22175">
    <property type="entry name" value="SMALL ACIDIC PROTEIN-RELATED"/>
    <property type="match status" value="1"/>
</dbReference>
<evidence type="ECO:0000313" key="6">
    <source>
        <dbReference type="Proteomes" id="UP001412239"/>
    </source>
</evidence>
<organism evidence="5 6">
    <name type="scientific">Tuber aestivum</name>
    <name type="common">summer truffle</name>
    <dbReference type="NCBI Taxonomy" id="59557"/>
    <lineage>
        <taxon>Eukaryota</taxon>
        <taxon>Fungi</taxon>
        <taxon>Dikarya</taxon>
        <taxon>Ascomycota</taxon>
        <taxon>Pezizomycotina</taxon>
        <taxon>Pezizomycetes</taxon>
        <taxon>Pezizales</taxon>
        <taxon>Tuberaceae</taxon>
        <taxon>Tuber</taxon>
    </lineage>
</organism>
<dbReference type="Proteomes" id="UP001412239">
    <property type="component" value="Unassembled WGS sequence"/>
</dbReference>
<proteinExistence type="inferred from homology"/>
<name>A0A292Q1Q6_9PEZI</name>
<dbReference type="EMBL" id="LN890967">
    <property type="protein sequence ID" value="CUS13772.1"/>
    <property type="molecule type" value="Genomic_DNA"/>
</dbReference>
<feature type="region of interest" description="Disordered" evidence="3">
    <location>
        <begin position="347"/>
        <end position="392"/>
    </location>
</feature>
<feature type="region of interest" description="Disordered" evidence="3">
    <location>
        <begin position="1"/>
        <end position="97"/>
    </location>
</feature>
<reference evidence="5" key="1">
    <citation type="submission" date="2015-10" db="EMBL/GenBank/DDBJ databases">
        <authorList>
            <person name="Regsiter A."/>
            <person name="william w."/>
        </authorList>
    </citation>
    <scope>NUCLEOTIDE SEQUENCE</scope>
    <source>
        <strain evidence="5">Montdore</strain>
    </source>
</reference>
<feature type="region of interest" description="Disordered" evidence="3">
    <location>
        <begin position="312"/>
        <end position="331"/>
    </location>
</feature>
<evidence type="ECO:0000313" key="5">
    <source>
        <dbReference type="EMBL" id="CUS13772.1"/>
    </source>
</evidence>
<gene>
    <name evidence="5" type="ORF">GSTUAT00002133001</name>
</gene>